<dbReference type="InterPro" id="IPR050275">
    <property type="entry name" value="PGM_Phosphatase"/>
</dbReference>
<comment type="caution">
    <text evidence="1">The sequence shown here is derived from an EMBL/GenBank/DDBJ whole genome shotgun (WGS) entry which is preliminary data.</text>
</comment>
<protein>
    <submittedName>
        <fullName evidence="1">Uncharacterized protein</fullName>
    </submittedName>
</protein>
<organism evidence="1 2">
    <name type="scientific">Pelagomonas calceolata</name>
    <dbReference type="NCBI Taxonomy" id="35677"/>
    <lineage>
        <taxon>Eukaryota</taxon>
        <taxon>Sar</taxon>
        <taxon>Stramenopiles</taxon>
        <taxon>Ochrophyta</taxon>
        <taxon>Pelagophyceae</taxon>
        <taxon>Pelagomonadales</taxon>
        <taxon>Pelagomonadaceae</taxon>
        <taxon>Pelagomonas</taxon>
    </lineage>
</organism>
<dbReference type="Proteomes" id="UP000789595">
    <property type="component" value="Unassembled WGS sequence"/>
</dbReference>
<dbReference type="SUPFAM" id="SSF53254">
    <property type="entry name" value="Phosphoglycerate mutase-like"/>
    <property type="match status" value="1"/>
</dbReference>
<dbReference type="PANTHER" id="PTHR48100">
    <property type="entry name" value="BROAD-SPECIFICITY PHOSPHATASE YOR283W-RELATED"/>
    <property type="match status" value="1"/>
</dbReference>
<dbReference type="GO" id="GO:0016791">
    <property type="term" value="F:phosphatase activity"/>
    <property type="evidence" value="ECO:0007669"/>
    <property type="project" value="TreeGrafter"/>
</dbReference>
<dbReference type="PANTHER" id="PTHR48100:SF33">
    <property type="entry name" value="PEPTIDASE S54 RHOMBOID DOMAIN-CONTAINING PROTEIN"/>
    <property type="match status" value="1"/>
</dbReference>
<dbReference type="EMBL" id="CAKKNE010000003">
    <property type="protein sequence ID" value="CAH0372075.1"/>
    <property type="molecule type" value="Genomic_DNA"/>
</dbReference>
<gene>
    <name evidence="1" type="ORF">PECAL_3P20500</name>
</gene>
<dbReference type="SMART" id="SM00855">
    <property type="entry name" value="PGAM"/>
    <property type="match status" value="1"/>
</dbReference>
<evidence type="ECO:0000313" key="2">
    <source>
        <dbReference type="Proteomes" id="UP000789595"/>
    </source>
</evidence>
<dbReference type="AlphaFoldDB" id="A0A8J2WKU3"/>
<dbReference type="InterPro" id="IPR013078">
    <property type="entry name" value="His_Pase_superF_clade-1"/>
</dbReference>
<keyword evidence="2" id="KW-1185">Reference proteome</keyword>
<reference evidence="1" key="1">
    <citation type="submission" date="2021-11" db="EMBL/GenBank/DDBJ databases">
        <authorList>
            <consortium name="Genoscope - CEA"/>
            <person name="William W."/>
        </authorList>
    </citation>
    <scope>NUCLEOTIDE SEQUENCE</scope>
</reference>
<name>A0A8J2WKU3_9STRA</name>
<proteinExistence type="predicted"/>
<dbReference type="Gene3D" id="3.40.50.1240">
    <property type="entry name" value="Phosphoglycerate mutase-like"/>
    <property type="match status" value="1"/>
</dbReference>
<dbReference type="GO" id="GO:0005829">
    <property type="term" value="C:cytosol"/>
    <property type="evidence" value="ECO:0007669"/>
    <property type="project" value="TreeGrafter"/>
</dbReference>
<dbReference type="Pfam" id="PF00300">
    <property type="entry name" value="His_Phos_1"/>
    <property type="match status" value="1"/>
</dbReference>
<evidence type="ECO:0000313" key="1">
    <source>
        <dbReference type="EMBL" id="CAH0372075.1"/>
    </source>
</evidence>
<sequence length="368" mass="40193">MGPRAAHHLSGLVSGLAVLPLEPERPALAALGVGFCVVVACTLLFDPQGRAVLFRKLALYTRGTAMMLVGRDKKWSKKGRPDPATVATAKDKTSTRIIFVRHGESAWNLIFNVGPKILVPFKAVHALLRETLLLLRLDDDSVLYDSPLNEEGLAQARELNDLIENYRGEHLGDVQAMRDPSKSVVCSSNLRRAAQTILLGLKNRLDSSDEKIQCLTSLQEISTNVDTLSITPPHKAPRHLGSGVPARLAHADRWDPSLNSGNKRLRGRGLERLQAFAEWASQQDKPVVVGGHSLFFRGFFREFLPVGANPFNARDTKIANGGVVALTLERGTVQGPDGSSVVQYRVAPESVAEVHLGFVTKKKKDKKA</sequence>
<accession>A0A8J2WKU3</accession>
<dbReference type="CDD" id="cd07067">
    <property type="entry name" value="HP_PGM_like"/>
    <property type="match status" value="1"/>
</dbReference>
<dbReference type="InterPro" id="IPR029033">
    <property type="entry name" value="His_PPase_superfam"/>
</dbReference>
<dbReference type="OrthoDB" id="496981at2759"/>